<feature type="coiled-coil region" evidence="1">
    <location>
        <begin position="24"/>
        <end position="51"/>
    </location>
</feature>
<dbReference type="Pfam" id="PF10197">
    <property type="entry name" value="Cir_N"/>
    <property type="match status" value="1"/>
</dbReference>
<feature type="compositionally biased region" description="Basic residues" evidence="2">
    <location>
        <begin position="188"/>
        <end position="202"/>
    </location>
</feature>
<feature type="region of interest" description="Disordered" evidence="2">
    <location>
        <begin position="57"/>
        <end position="286"/>
    </location>
</feature>
<dbReference type="KEGG" id="char:105901668"/>
<dbReference type="CTD" id="79165"/>
<dbReference type="RefSeq" id="XP_012684611.1">
    <property type="nucleotide sequence ID" value="XM_012829157.3"/>
</dbReference>
<accession>A0A6P3VYC3</accession>
<feature type="compositionally biased region" description="Basic and acidic residues" evidence="2">
    <location>
        <begin position="219"/>
        <end position="234"/>
    </location>
</feature>
<dbReference type="AlphaFoldDB" id="A0A6P3VYC3"/>
<dbReference type="SMART" id="SM01083">
    <property type="entry name" value="Cir_N"/>
    <property type="match status" value="1"/>
</dbReference>
<dbReference type="InterPro" id="IPR039875">
    <property type="entry name" value="LENG1-like"/>
</dbReference>
<feature type="compositionally biased region" description="Basic and acidic residues" evidence="2">
    <location>
        <begin position="134"/>
        <end position="187"/>
    </location>
</feature>
<protein>
    <submittedName>
        <fullName evidence="5">Leukocyte receptor cluster member 1</fullName>
    </submittedName>
</protein>
<proteinExistence type="predicted"/>
<dbReference type="PANTHER" id="PTHR22093:SF0">
    <property type="entry name" value="LEUKOCYTE RECEPTOR CLUSTER MEMBER 1"/>
    <property type="match status" value="1"/>
</dbReference>
<feature type="domain" description="CBF1-interacting co-repressor CIR N-terminal" evidence="3">
    <location>
        <begin position="8"/>
        <end position="44"/>
    </location>
</feature>
<gene>
    <name evidence="5" type="primary">leng1</name>
</gene>
<evidence type="ECO:0000256" key="2">
    <source>
        <dbReference type="SAM" id="MobiDB-lite"/>
    </source>
</evidence>
<evidence type="ECO:0000259" key="3">
    <source>
        <dbReference type="SMART" id="SM01083"/>
    </source>
</evidence>
<name>A0A6P3VYC3_CLUHA</name>
<organism evidence="4 5">
    <name type="scientific">Clupea harengus</name>
    <name type="common">Atlantic herring</name>
    <dbReference type="NCBI Taxonomy" id="7950"/>
    <lineage>
        <taxon>Eukaryota</taxon>
        <taxon>Metazoa</taxon>
        <taxon>Chordata</taxon>
        <taxon>Craniata</taxon>
        <taxon>Vertebrata</taxon>
        <taxon>Euteleostomi</taxon>
        <taxon>Actinopterygii</taxon>
        <taxon>Neopterygii</taxon>
        <taxon>Teleostei</taxon>
        <taxon>Clupei</taxon>
        <taxon>Clupeiformes</taxon>
        <taxon>Clupeoidei</taxon>
        <taxon>Clupeidae</taxon>
        <taxon>Clupea</taxon>
    </lineage>
</organism>
<keyword evidence="5" id="KW-0675">Receptor</keyword>
<dbReference type="InterPro" id="IPR019339">
    <property type="entry name" value="CIR_N_dom"/>
</dbReference>
<keyword evidence="4" id="KW-1185">Reference proteome</keyword>
<dbReference type="Proteomes" id="UP000515152">
    <property type="component" value="Chromosome 11"/>
</dbReference>
<dbReference type="PANTHER" id="PTHR22093">
    <property type="entry name" value="LEUKOCYTE RECEPTOR CLUSTER LRC MEMBER 1"/>
    <property type="match status" value="1"/>
</dbReference>
<evidence type="ECO:0000256" key="1">
    <source>
        <dbReference type="SAM" id="Coils"/>
    </source>
</evidence>
<sequence>MNILPKKSWHVRNKDNVAKVRRDEAKAAEDAREVQKRIERAEQEARTQYLRNKSRAALEQSGVVSEEVEAEGEGKASTELLNLFPQEDATGKKGNEEYLKEKNEEKEKQERAIGLLVSLGPAPGTEATPWYLKTRSEREAREDEKEKEEKVKKEKDKGKRKTFTKEEQEKRDLKLKDSLDPLREMKKALAKKGHKEKKRQRKEKRDRGEGSSGGQSTLERLRAERLQREAEEKRKAKALLDQSKGGGKEKEPEREVGERDRPYNSAYFPALARKRQRRDRDHYDFC</sequence>
<feature type="compositionally biased region" description="Basic and acidic residues" evidence="2">
    <location>
        <begin position="89"/>
        <end position="111"/>
    </location>
</feature>
<keyword evidence="1" id="KW-0175">Coiled coil</keyword>
<evidence type="ECO:0000313" key="4">
    <source>
        <dbReference type="Proteomes" id="UP000515152"/>
    </source>
</evidence>
<reference evidence="5" key="1">
    <citation type="submission" date="2025-08" db="UniProtKB">
        <authorList>
            <consortium name="RefSeq"/>
        </authorList>
    </citation>
    <scope>IDENTIFICATION</scope>
</reference>
<evidence type="ECO:0000313" key="5">
    <source>
        <dbReference type="RefSeq" id="XP_012684611.1"/>
    </source>
</evidence>
<dbReference type="GeneID" id="105901668"/>
<feature type="compositionally biased region" description="Basic and acidic residues" evidence="2">
    <location>
        <begin position="246"/>
        <end position="262"/>
    </location>
</feature>